<sequence>MKIAVHTPFKLSLAGQPDISFLVGTHKVTKEVAEHWFTLAHAEVIDAETEHSNTDLQASMIEMQGRIDQQERVAVERVTTIYDLQKQLSEQVEENHTHNATIADLQKRLNEQADEIDSRNNNIVDLQNQIDELNKGKINAKESKSANGGKV</sequence>
<gene>
    <name evidence="2" type="ORF">ERS008491_00464</name>
</gene>
<reference evidence="2 3" key="1">
    <citation type="submission" date="2015-03" db="EMBL/GenBank/DDBJ databases">
        <authorList>
            <person name="Murphy D."/>
        </authorList>
    </citation>
    <scope>NUCLEOTIDE SEQUENCE [LARGE SCALE GENOMIC DNA]</scope>
    <source>
        <strain evidence="2 3">FCF326</strain>
    </source>
</reference>
<dbReference type="AlphaFoldDB" id="A0A0T9KLV2"/>
<accession>A0A0T9KLV2</accession>
<keyword evidence="1" id="KW-0175">Coiled coil</keyword>
<evidence type="ECO:0000313" key="2">
    <source>
        <dbReference type="EMBL" id="CNE11394.1"/>
    </source>
</evidence>
<dbReference type="Proteomes" id="UP000045824">
    <property type="component" value="Unassembled WGS sequence"/>
</dbReference>
<dbReference type="RefSeq" id="WP_049615117.1">
    <property type="nucleotide sequence ID" value="NZ_CAWMAB010000001.1"/>
</dbReference>
<evidence type="ECO:0000313" key="3">
    <source>
        <dbReference type="Proteomes" id="UP000045824"/>
    </source>
</evidence>
<evidence type="ECO:0008006" key="4">
    <source>
        <dbReference type="Google" id="ProtNLM"/>
    </source>
</evidence>
<proteinExistence type="predicted"/>
<evidence type="ECO:0000256" key="1">
    <source>
        <dbReference type="SAM" id="Coils"/>
    </source>
</evidence>
<protein>
    <recommendedName>
        <fullName evidence="4">Bacteriophage protein</fullName>
    </recommendedName>
</protein>
<feature type="coiled-coil region" evidence="1">
    <location>
        <begin position="95"/>
        <end position="143"/>
    </location>
</feature>
<name>A0A0T9KLV2_YERKR</name>
<dbReference type="EMBL" id="CPYI01000001">
    <property type="protein sequence ID" value="CNE11394.1"/>
    <property type="molecule type" value="Genomic_DNA"/>
</dbReference>
<organism evidence="2 3">
    <name type="scientific">Yersinia kristensenii</name>
    <dbReference type="NCBI Taxonomy" id="28152"/>
    <lineage>
        <taxon>Bacteria</taxon>
        <taxon>Pseudomonadati</taxon>
        <taxon>Pseudomonadota</taxon>
        <taxon>Gammaproteobacteria</taxon>
        <taxon>Enterobacterales</taxon>
        <taxon>Yersiniaceae</taxon>
        <taxon>Yersinia</taxon>
    </lineage>
</organism>